<name>A0A852USU4_9ACTN</name>
<evidence type="ECO:0000313" key="3">
    <source>
        <dbReference type="EMBL" id="NYF38323.1"/>
    </source>
</evidence>
<accession>A0A852USU4</accession>
<evidence type="ECO:0008006" key="5">
    <source>
        <dbReference type="Google" id="ProtNLM"/>
    </source>
</evidence>
<comment type="caution">
    <text evidence="3">The sequence shown here is derived from an EMBL/GenBank/DDBJ whole genome shotgun (WGS) entry which is preliminary data.</text>
</comment>
<reference evidence="3 4" key="1">
    <citation type="submission" date="2020-07" db="EMBL/GenBank/DDBJ databases">
        <title>Sequencing the genomes of 1000 actinobacteria strains.</title>
        <authorList>
            <person name="Klenk H.-P."/>
        </authorList>
    </citation>
    <scope>NUCLEOTIDE SEQUENCE [LARGE SCALE GENOMIC DNA]</scope>
    <source>
        <strain evidence="3 4">DSM 45763</strain>
    </source>
</reference>
<feature type="chain" id="PRO_5033013726" description="SH3 domain-containing protein" evidence="2">
    <location>
        <begin position="31"/>
        <end position="246"/>
    </location>
</feature>
<keyword evidence="4" id="KW-1185">Reference proteome</keyword>
<evidence type="ECO:0000256" key="1">
    <source>
        <dbReference type="SAM" id="MobiDB-lite"/>
    </source>
</evidence>
<organism evidence="3 4">
    <name type="scientific">Streptosporangium sandarakinum</name>
    <dbReference type="NCBI Taxonomy" id="1260955"/>
    <lineage>
        <taxon>Bacteria</taxon>
        <taxon>Bacillati</taxon>
        <taxon>Actinomycetota</taxon>
        <taxon>Actinomycetes</taxon>
        <taxon>Streptosporangiales</taxon>
        <taxon>Streptosporangiaceae</taxon>
        <taxon>Streptosporangium</taxon>
    </lineage>
</organism>
<keyword evidence="2" id="KW-0732">Signal</keyword>
<evidence type="ECO:0000256" key="2">
    <source>
        <dbReference type="SAM" id="SignalP"/>
    </source>
</evidence>
<sequence>MLGKRVAASFTVGATVGLSTILAPPAAALASSATPTPSPSPSPMTSATPVTTSGPSVAATPGHSSATPRPASTPDPYGGHGHSTDGSGHTVLACTYRVTGVRAGGYLNVRSRASLKGRPIGRLTAADGAFAGSCSAVDGWVEVKASNGRLGWASARYLRKVDEGKGPSDDKTPPGLTCDYRVVKLQPGGYLNVRSQPAADARRVGRLTPADGRFAGGCSPVKGWVAVRASNGKLGWASAGYLRKVT</sequence>
<gene>
    <name evidence="3" type="ORF">HDA43_000482</name>
</gene>
<feature type="signal peptide" evidence="2">
    <location>
        <begin position="1"/>
        <end position="30"/>
    </location>
</feature>
<feature type="compositionally biased region" description="Low complexity" evidence="1">
    <location>
        <begin position="43"/>
        <end position="53"/>
    </location>
</feature>
<dbReference type="Proteomes" id="UP000576393">
    <property type="component" value="Unassembled WGS sequence"/>
</dbReference>
<feature type="region of interest" description="Disordered" evidence="1">
    <location>
        <begin position="28"/>
        <end position="88"/>
    </location>
</feature>
<dbReference type="Gene3D" id="2.30.30.40">
    <property type="entry name" value="SH3 Domains"/>
    <property type="match status" value="2"/>
</dbReference>
<proteinExistence type="predicted"/>
<dbReference type="RefSeq" id="WP_179818089.1">
    <property type="nucleotide sequence ID" value="NZ_JACCCO010000001.1"/>
</dbReference>
<dbReference type="EMBL" id="JACCCO010000001">
    <property type="protein sequence ID" value="NYF38323.1"/>
    <property type="molecule type" value="Genomic_DNA"/>
</dbReference>
<protein>
    <recommendedName>
        <fullName evidence="5">SH3 domain-containing protein</fullName>
    </recommendedName>
</protein>
<evidence type="ECO:0000313" key="4">
    <source>
        <dbReference type="Proteomes" id="UP000576393"/>
    </source>
</evidence>
<dbReference type="AlphaFoldDB" id="A0A852USU4"/>